<evidence type="ECO:0000313" key="3">
    <source>
        <dbReference type="Proteomes" id="UP001162164"/>
    </source>
</evidence>
<evidence type="ECO:0000313" key="2">
    <source>
        <dbReference type="EMBL" id="KAJ8982613.1"/>
    </source>
</evidence>
<organism evidence="2 3">
    <name type="scientific">Molorchus minor</name>
    <dbReference type="NCBI Taxonomy" id="1323400"/>
    <lineage>
        <taxon>Eukaryota</taxon>
        <taxon>Metazoa</taxon>
        <taxon>Ecdysozoa</taxon>
        <taxon>Arthropoda</taxon>
        <taxon>Hexapoda</taxon>
        <taxon>Insecta</taxon>
        <taxon>Pterygota</taxon>
        <taxon>Neoptera</taxon>
        <taxon>Endopterygota</taxon>
        <taxon>Coleoptera</taxon>
        <taxon>Polyphaga</taxon>
        <taxon>Cucujiformia</taxon>
        <taxon>Chrysomeloidea</taxon>
        <taxon>Cerambycidae</taxon>
        <taxon>Lamiinae</taxon>
        <taxon>Monochamini</taxon>
        <taxon>Molorchus</taxon>
    </lineage>
</organism>
<dbReference type="Proteomes" id="UP001162164">
    <property type="component" value="Unassembled WGS sequence"/>
</dbReference>
<dbReference type="EMBL" id="JAPWTJ010000117">
    <property type="protein sequence ID" value="KAJ8982613.1"/>
    <property type="molecule type" value="Genomic_DNA"/>
</dbReference>
<comment type="caution">
    <text evidence="2">The sequence shown here is derived from an EMBL/GenBank/DDBJ whole genome shotgun (WGS) entry which is preliminary data.</text>
</comment>
<sequence length="163" mass="18259">MHVGNKDIHTIATRHRTPQDNPRVVFLPQHAPDRPPTSTRTPHKQPSTTPTAKTNEHPSDTDCAISPDAAASRARRYPGSGRLFSPDPCEESRRLTSGHVWSLGDDESVRFPSRAGYLNSKTWRNTKASCFPRYYVSFYTLTFSGLATFEKFSADPHVPAYNT</sequence>
<proteinExistence type="predicted"/>
<keyword evidence="3" id="KW-1185">Reference proteome</keyword>
<feature type="region of interest" description="Disordered" evidence="1">
    <location>
        <begin position="1"/>
        <end position="93"/>
    </location>
</feature>
<name>A0ABQ9JZ26_9CUCU</name>
<gene>
    <name evidence="2" type="ORF">NQ317_005085</name>
</gene>
<protein>
    <submittedName>
        <fullName evidence="2">Uncharacterized protein</fullName>
    </submittedName>
</protein>
<feature type="compositionally biased region" description="Polar residues" evidence="1">
    <location>
        <begin position="36"/>
        <end position="53"/>
    </location>
</feature>
<evidence type="ECO:0000256" key="1">
    <source>
        <dbReference type="SAM" id="MobiDB-lite"/>
    </source>
</evidence>
<reference evidence="2" key="1">
    <citation type="journal article" date="2023" name="Insect Mol. Biol.">
        <title>Genome sequencing provides insights into the evolution of gene families encoding plant cell wall-degrading enzymes in longhorned beetles.</title>
        <authorList>
            <person name="Shin N.R."/>
            <person name="Okamura Y."/>
            <person name="Kirsch R."/>
            <person name="Pauchet Y."/>
        </authorList>
    </citation>
    <scope>NUCLEOTIDE SEQUENCE</scope>
    <source>
        <strain evidence="2">MMC_N1</strain>
    </source>
</reference>
<accession>A0ABQ9JZ26</accession>